<feature type="region of interest" description="Disordered" evidence="6">
    <location>
        <begin position="763"/>
        <end position="790"/>
    </location>
</feature>
<protein>
    <recommendedName>
        <fullName evidence="8">Protein kinase domain-containing protein</fullName>
    </recommendedName>
</protein>
<dbReference type="Pfam" id="PF00069">
    <property type="entry name" value="Pkinase"/>
    <property type="match status" value="1"/>
</dbReference>
<dbReference type="AlphaFoldDB" id="A0A9W7C7A8"/>
<dbReference type="OrthoDB" id="10261027at2759"/>
<sequence length="897" mass="98224">MAISSADDALVGGIIYCWVVFVANVVTLTALFVILRRMKTKRRRAQAGEEGAKAGVILPAYEQLLWMLFGAFSLIAPVHIYFLYSFTMSPNNLRMRNEFMYLQISCVAFLCLYSFFPMLLIQKTVTTKAFGRSALYLAPWFVCCAGLGLYLGNIDNCRIISGGGDGDGDGGDEDEPSSTPAVQCIEAALEKPTAIEVCFSLLGPIPPLVFHLLCVTGRLKSRIELRSNNAKMSTLFAALYSGIFLSINLFAVLYDNLGLGGSSSEMFLFLMQVGSFTLLLMNLVFPFALYKSLLADTKFWRGLGRFNKGGLMGGSGQDSESGLSANGEIGPVSVSVASTNLQNMMSQSDILLDFSHLKVGRKVGKGSTATVYRGLLNKKEVAVKIFVPPEITEEDVNSFSQEATLASTLVHVNIVKTIGICVRPPSIALVCEFCLHGNLGEFMRLPEISNYVNDLWRFRCAIDAVAAVKYLHSRNILHRDIKADNFFLSEDGTVKLGDFGESTLFERQEDTNPGRIRAFSSAKNVVETQKKMTIVGTVSNMAPEMINAESQYTEAVDIYSLAVTLWEIQTVLIPFENYNQFQIYKMVGEKNVRPDIPEDTNGVFRSVINAAWCRDPKKRPSASAILVALCKEHDRINELLMKVKDKWKSNTNSDLALAEEERKAMVDIPEELPKAFRMKSASDRSLRSGGGSEREMSKQSSMTSFRKSRGIVKGTSPTFGPVPTSTSNVGDLTEEEELEQITIGDEESQRSLISMKSWESQSAKSGSFRKIQNNPLAGAKGAAGGEGEKKKLGFGVENLSKRVEQFRRRRSENIRQLLGKGNGGVMTNVKGIKRANNEKGMGKPRNVSLVLEGDEGRISGAGGRGGGGDARGSKFSKSVGDQSVLSVESEMSSLELV</sequence>
<evidence type="ECO:0000256" key="4">
    <source>
        <dbReference type="ARBA" id="ARBA00022840"/>
    </source>
</evidence>
<keyword evidence="7" id="KW-1133">Transmembrane helix</keyword>
<feature type="transmembrane region" description="Helical" evidence="7">
    <location>
        <begin position="99"/>
        <end position="121"/>
    </location>
</feature>
<evidence type="ECO:0000259" key="8">
    <source>
        <dbReference type="PROSITE" id="PS50011"/>
    </source>
</evidence>
<dbReference type="PANTHER" id="PTHR44329">
    <property type="entry name" value="SERINE/THREONINE-PROTEIN KINASE TNNI3K-RELATED"/>
    <property type="match status" value="1"/>
</dbReference>
<keyword evidence="7" id="KW-0812">Transmembrane</keyword>
<dbReference type="GO" id="GO:0004674">
    <property type="term" value="F:protein serine/threonine kinase activity"/>
    <property type="evidence" value="ECO:0007669"/>
    <property type="project" value="TreeGrafter"/>
</dbReference>
<feature type="transmembrane region" description="Helical" evidence="7">
    <location>
        <begin position="235"/>
        <end position="254"/>
    </location>
</feature>
<dbReference type="PROSITE" id="PS00108">
    <property type="entry name" value="PROTEIN_KINASE_ST"/>
    <property type="match status" value="1"/>
</dbReference>
<evidence type="ECO:0000313" key="9">
    <source>
        <dbReference type="EMBL" id="GMI03498.1"/>
    </source>
</evidence>
<keyword evidence="3" id="KW-0418">Kinase</keyword>
<evidence type="ECO:0000256" key="1">
    <source>
        <dbReference type="ARBA" id="ARBA00022679"/>
    </source>
</evidence>
<dbReference type="SMART" id="SM00220">
    <property type="entry name" value="S_TKc"/>
    <property type="match status" value="1"/>
</dbReference>
<feature type="region of interest" description="Disordered" evidence="6">
    <location>
        <begin position="678"/>
        <end position="746"/>
    </location>
</feature>
<comment type="caution">
    <text evidence="9">The sequence shown here is derived from an EMBL/GenBank/DDBJ whole genome shotgun (WGS) entry which is preliminary data.</text>
</comment>
<keyword evidence="10" id="KW-1185">Reference proteome</keyword>
<name>A0A9W7C7A8_9STRA</name>
<feature type="transmembrane region" description="Helical" evidence="7">
    <location>
        <begin position="64"/>
        <end position="87"/>
    </location>
</feature>
<feature type="region of interest" description="Disordered" evidence="6">
    <location>
        <begin position="853"/>
        <end position="882"/>
    </location>
</feature>
<dbReference type="Proteomes" id="UP001165122">
    <property type="component" value="Unassembled WGS sequence"/>
</dbReference>
<keyword evidence="2 5" id="KW-0547">Nucleotide-binding</keyword>
<dbReference type="PANTHER" id="PTHR44329:SF288">
    <property type="entry name" value="MITOGEN-ACTIVATED PROTEIN KINASE KINASE KINASE 20"/>
    <property type="match status" value="1"/>
</dbReference>
<dbReference type="PROSITE" id="PS00107">
    <property type="entry name" value="PROTEIN_KINASE_ATP"/>
    <property type="match status" value="1"/>
</dbReference>
<evidence type="ECO:0000313" key="10">
    <source>
        <dbReference type="Proteomes" id="UP001165122"/>
    </source>
</evidence>
<keyword evidence="4 5" id="KW-0067">ATP-binding</keyword>
<dbReference type="Gene3D" id="3.30.200.20">
    <property type="entry name" value="Phosphorylase Kinase, domain 1"/>
    <property type="match status" value="1"/>
</dbReference>
<keyword evidence="7" id="KW-0472">Membrane</keyword>
<dbReference type="Gene3D" id="1.10.510.10">
    <property type="entry name" value="Transferase(Phosphotransferase) domain 1"/>
    <property type="match status" value="1"/>
</dbReference>
<evidence type="ECO:0000256" key="6">
    <source>
        <dbReference type="SAM" id="MobiDB-lite"/>
    </source>
</evidence>
<reference evidence="10" key="1">
    <citation type="journal article" date="2023" name="Commun. Biol.">
        <title>Genome analysis of Parmales, the sister group of diatoms, reveals the evolutionary specialization of diatoms from phago-mixotrophs to photoautotrophs.</title>
        <authorList>
            <person name="Ban H."/>
            <person name="Sato S."/>
            <person name="Yoshikawa S."/>
            <person name="Yamada K."/>
            <person name="Nakamura Y."/>
            <person name="Ichinomiya M."/>
            <person name="Sato N."/>
            <person name="Blanc-Mathieu R."/>
            <person name="Endo H."/>
            <person name="Kuwata A."/>
            <person name="Ogata H."/>
        </authorList>
    </citation>
    <scope>NUCLEOTIDE SEQUENCE [LARGE SCALE GENOMIC DNA]</scope>
    <source>
        <strain evidence="10">NIES 3700</strain>
    </source>
</reference>
<feature type="compositionally biased region" description="Polar residues" evidence="6">
    <location>
        <begin position="715"/>
        <end position="729"/>
    </location>
</feature>
<dbReference type="SUPFAM" id="SSF56112">
    <property type="entry name" value="Protein kinase-like (PK-like)"/>
    <property type="match status" value="1"/>
</dbReference>
<feature type="transmembrane region" description="Helical" evidence="7">
    <location>
        <begin position="13"/>
        <end position="35"/>
    </location>
</feature>
<evidence type="ECO:0000256" key="7">
    <source>
        <dbReference type="SAM" id="Phobius"/>
    </source>
</evidence>
<dbReference type="InterPro" id="IPR017441">
    <property type="entry name" value="Protein_kinase_ATP_BS"/>
</dbReference>
<gene>
    <name evidence="9" type="ORF">TrLO_g6355</name>
</gene>
<feature type="domain" description="Protein kinase" evidence="8">
    <location>
        <begin position="357"/>
        <end position="636"/>
    </location>
</feature>
<feature type="transmembrane region" description="Helical" evidence="7">
    <location>
        <begin position="266"/>
        <end position="290"/>
    </location>
</feature>
<dbReference type="InterPro" id="IPR051681">
    <property type="entry name" value="Ser/Thr_Kinases-Pseudokinases"/>
</dbReference>
<feature type="compositionally biased region" description="Gly residues" evidence="6">
    <location>
        <begin position="859"/>
        <end position="870"/>
    </location>
</feature>
<evidence type="ECO:0000256" key="2">
    <source>
        <dbReference type="ARBA" id="ARBA00022741"/>
    </source>
</evidence>
<dbReference type="InterPro" id="IPR000719">
    <property type="entry name" value="Prot_kinase_dom"/>
</dbReference>
<dbReference type="InterPro" id="IPR008271">
    <property type="entry name" value="Ser/Thr_kinase_AS"/>
</dbReference>
<dbReference type="InterPro" id="IPR011009">
    <property type="entry name" value="Kinase-like_dom_sf"/>
</dbReference>
<feature type="compositionally biased region" description="Polar residues" evidence="6">
    <location>
        <begin position="763"/>
        <end position="775"/>
    </location>
</feature>
<evidence type="ECO:0000256" key="5">
    <source>
        <dbReference type="PROSITE-ProRule" id="PRU10141"/>
    </source>
</evidence>
<dbReference type="PROSITE" id="PS50011">
    <property type="entry name" value="PROTEIN_KINASE_DOM"/>
    <property type="match status" value="1"/>
</dbReference>
<dbReference type="EMBL" id="BRXW01000058">
    <property type="protein sequence ID" value="GMI03498.1"/>
    <property type="molecule type" value="Genomic_DNA"/>
</dbReference>
<feature type="transmembrane region" description="Helical" evidence="7">
    <location>
        <begin position="133"/>
        <end position="151"/>
    </location>
</feature>
<organism evidence="9 10">
    <name type="scientific">Triparma laevis f. longispina</name>
    <dbReference type="NCBI Taxonomy" id="1714387"/>
    <lineage>
        <taxon>Eukaryota</taxon>
        <taxon>Sar</taxon>
        <taxon>Stramenopiles</taxon>
        <taxon>Ochrophyta</taxon>
        <taxon>Bolidophyceae</taxon>
        <taxon>Parmales</taxon>
        <taxon>Triparmaceae</taxon>
        <taxon>Triparma</taxon>
    </lineage>
</organism>
<feature type="compositionally biased region" description="Basic and acidic residues" evidence="6">
    <location>
        <begin position="680"/>
        <end position="697"/>
    </location>
</feature>
<dbReference type="GO" id="GO:0005524">
    <property type="term" value="F:ATP binding"/>
    <property type="evidence" value="ECO:0007669"/>
    <property type="project" value="UniProtKB-UniRule"/>
</dbReference>
<accession>A0A9W7C7A8</accession>
<feature type="binding site" evidence="5">
    <location>
        <position position="384"/>
    </location>
    <ligand>
        <name>ATP</name>
        <dbReference type="ChEBI" id="CHEBI:30616"/>
    </ligand>
</feature>
<proteinExistence type="predicted"/>
<evidence type="ECO:0000256" key="3">
    <source>
        <dbReference type="ARBA" id="ARBA00022777"/>
    </source>
</evidence>
<keyword evidence="1" id="KW-0808">Transferase</keyword>